<dbReference type="RefSeq" id="WP_172178035.1">
    <property type="nucleotide sequence ID" value="NZ_CASGIA010000033.1"/>
</dbReference>
<evidence type="ECO:0000313" key="2">
    <source>
        <dbReference type="Proteomes" id="UP001193734"/>
    </source>
</evidence>
<dbReference type="Proteomes" id="UP001193734">
    <property type="component" value="Unassembled WGS sequence"/>
</dbReference>
<dbReference type="EMBL" id="JABKKE010000031">
    <property type="protein sequence ID" value="NPE15204.1"/>
    <property type="molecule type" value="Genomic_DNA"/>
</dbReference>
<sequence>MDIISLKGTEDKLYELVARLVMSPAVLRQNNNYPFKTTPQYTWHIALDGNTVVGFIPVKSTDTGPYIDNYYIKGDEPAVLDGLLEHVISHADKCVTAMVHNRHVDYYRRHGFISCKEWTKYNKMVRPKTKGGGVS</sequence>
<accession>A0ABX2AX03</accession>
<dbReference type="InterPro" id="IPR016181">
    <property type="entry name" value="Acyl_CoA_acyltransferase"/>
</dbReference>
<organism evidence="1 2">
    <name type="scientific">Xylanibacter rodentium</name>
    <dbReference type="NCBI Taxonomy" id="2736289"/>
    <lineage>
        <taxon>Bacteria</taxon>
        <taxon>Pseudomonadati</taxon>
        <taxon>Bacteroidota</taxon>
        <taxon>Bacteroidia</taxon>
        <taxon>Bacteroidales</taxon>
        <taxon>Prevotellaceae</taxon>
        <taxon>Xylanibacter</taxon>
    </lineage>
</organism>
<proteinExistence type="predicted"/>
<reference evidence="1 2" key="1">
    <citation type="submission" date="2020-05" db="EMBL/GenBank/DDBJ databases">
        <title>Distinct polysaccharide utilization as determinants for interspecies competition between intestinal Prevotella spp.</title>
        <authorList>
            <person name="Galvez E.J.C."/>
            <person name="Iljazovic A."/>
            <person name="Strowig T."/>
        </authorList>
    </citation>
    <scope>NUCLEOTIDE SEQUENCE [LARGE SCALE GENOMIC DNA]</scope>
    <source>
        <strain evidence="1 2">PROD</strain>
    </source>
</reference>
<evidence type="ECO:0008006" key="3">
    <source>
        <dbReference type="Google" id="ProtNLM"/>
    </source>
</evidence>
<keyword evidence="2" id="KW-1185">Reference proteome</keyword>
<evidence type="ECO:0000313" key="1">
    <source>
        <dbReference type="EMBL" id="NPE15204.1"/>
    </source>
</evidence>
<dbReference type="SUPFAM" id="SSF55729">
    <property type="entry name" value="Acyl-CoA N-acyltransferases (Nat)"/>
    <property type="match status" value="1"/>
</dbReference>
<protein>
    <recommendedName>
        <fullName evidence="3">N-acetyltransferase domain-containing protein</fullName>
    </recommendedName>
</protein>
<name>A0ABX2AX03_9BACT</name>
<gene>
    <name evidence="1" type="ORF">HPS55_12905</name>
</gene>
<comment type="caution">
    <text evidence="1">The sequence shown here is derived from an EMBL/GenBank/DDBJ whole genome shotgun (WGS) entry which is preliminary data.</text>
</comment>
<dbReference type="GeneID" id="82158669"/>